<dbReference type="Gene3D" id="2.50.20.10">
    <property type="entry name" value="Lipoprotein localisation LolA/LolB/LppX"/>
    <property type="match status" value="1"/>
</dbReference>
<dbReference type="RefSeq" id="WP_095606412.1">
    <property type="nucleotide sequence ID" value="NZ_NSKE01000005.1"/>
</dbReference>
<keyword evidence="3" id="KW-1185">Reference proteome</keyword>
<protein>
    <recommendedName>
        <fullName evidence="1">Uncharacterized protein TP-0789 domain-containing protein</fullName>
    </recommendedName>
</protein>
<name>A0A2A2G9L9_9BACT</name>
<accession>A0A2A2G9L9</accession>
<sequence>MRRFKLFLPILILIFYAFPSWGQSPDMVLAKVDSVQNAFEDMTANETMTLIGRGGNQKERKVRINQKGSELRMVRFLEPADVRGVGFLRLASDRLYLYLPAFRKVRRIASSATNENFMGTDFTYEDMSRSSYSEDYIAQDLSMENGQYRLLLEPQPHADVNYHHLIIFADTSNYVLRKVEFYDGEEEKIKELTIDNVEKIDGYWMGKVMRMKSLDKNHETVMELSDIRFDQGLSDREFSERSLKRPIR</sequence>
<dbReference type="AlphaFoldDB" id="A0A2A2G9L9"/>
<proteinExistence type="predicted"/>
<dbReference type="Pfam" id="PF17131">
    <property type="entry name" value="LolA_like"/>
    <property type="match status" value="1"/>
</dbReference>
<gene>
    <name evidence="2" type="ORF">CK503_08705</name>
</gene>
<organism evidence="2 3">
    <name type="scientific">Fodinibius salipaludis</name>
    <dbReference type="NCBI Taxonomy" id="2032627"/>
    <lineage>
        <taxon>Bacteria</taxon>
        <taxon>Pseudomonadati</taxon>
        <taxon>Balneolota</taxon>
        <taxon>Balneolia</taxon>
        <taxon>Balneolales</taxon>
        <taxon>Balneolaceae</taxon>
        <taxon>Fodinibius</taxon>
    </lineage>
</organism>
<dbReference type="Proteomes" id="UP000218831">
    <property type="component" value="Unassembled WGS sequence"/>
</dbReference>
<dbReference type="EMBL" id="NSKE01000005">
    <property type="protein sequence ID" value="PAU94281.1"/>
    <property type="molecule type" value="Genomic_DNA"/>
</dbReference>
<dbReference type="InterPro" id="IPR033399">
    <property type="entry name" value="TP_0789-like"/>
</dbReference>
<evidence type="ECO:0000313" key="2">
    <source>
        <dbReference type="EMBL" id="PAU94281.1"/>
    </source>
</evidence>
<evidence type="ECO:0000259" key="1">
    <source>
        <dbReference type="Pfam" id="PF17131"/>
    </source>
</evidence>
<dbReference type="CDD" id="cd16329">
    <property type="entry name" value="LolA_like"/>
    <property type="match status" value="1"/>
</dbReference>
<reference evidence="2 3" key="1">
    <citation type="submission" date="2017-08" db="EMBL/GenBank/DDBJ databases">
        <title>Aliifodinibius alkalisoli sp. nov., isolated from saline alkaline soil.</title>
        <authorList>
            <person name="Liu D."/>
            <person name="Zhang G."/>
        </authorList>
    </citation>
    <scope>NUCLEOTIDE SEQUENCE [LARGE SCALE GENOMIC DNA]</scope>
    <source>
        <strain evidence="2 3">WN023</strain>
    </source>
</reference>
<dbReference type="OrthoDB" id="9803781at2"/>
<evidence type="ECO:0000313" key="3">
    <source>
        <dbReference type="Proteomes" id="UP000218831"/>
    </source>
</evidence>
<comment type="caution">
    <text evidence="2">The sequence shown here is derived from an EMBL/GenBank/DDBJ whole genome shotgun (WGS) entry which is preliminary data.</text>
</comment>
<feature type="domain" description="Uncharacterized protein TP-0789" evidence="1">
    <location>
        <begin position="70"/>
        <end position="245"/>
    </location>
</feature>